<dbReference type="Pfam" id="PF02590">
    <property type="entry name" value="SPOUT_MTase"/>
    <property type="match status" value="1"/>
</dbReference>
<gene>
    <name evidence="5 6" type="primary">rlmH</name>
    <name evidence="6" type="ORF">GQE98_02115</name>
</gene>
<evidence type="ECO:0000256" key="1">
    <source>
        <dbReference type="ARBA" id="ARBA00022603"/>
    </source>
</evidence>
<keyword evidence="7" id="KW-1185">Reference proteome</keyword>
<dbReference type="NCBIfam" id="NF000989">
    <property type="entry name" value="PRK00103.2-3"/>
    <property type="match status" value="1"/>
</dbReference>
<keyword evidence="1 5" id="KW-0489">Methyltransferase</keyword>
<feature type="binding site" evidence="5">
    <location>
        <position position="68"/>
    </location>
    <ligand>
        <name>S-adenosyl-L-methionine</name>
        <dbReference type="ChEBI" id="CHEBI:59789"/>
    </ligand>
</feature>
<dbReference type="EMBL" id="WTUW01000001">
    <property type="protein sequence ID" value="MZR29420.1"/>
    <property type="molecule type" value="Genomic_DNA"/>
</dbReference>
<dbReference type="HAMAP" id="MF_00658">
    <property type="entry name" value="23SrRNA_methyltr_H"/>
    <property type="match status" value="1"/>
</dbReference>
<comment type="function">
    <text evidence="5">Specifically methylates the pseudouridine at position 1915 (m3Psi1915) in 23S rRNA.</text>
</comment>
<dbReference type="GO" id="GO:0005737">
    <property type="term" value="C:cytoplasm"/>
    <property type="evidence" value="ECO:0007669"/>
    <property type="project" value="UniProtKB-SubCell"/>
</dbReference>
<keyword evidence="3 5" id="KW-0949">S-adenosyl-L-methionine</keyword>
<comment type="catalytic activity">
    <reaction evidence="5">
        <text>pseudouridine(1915) in 23S rRNA + S-adenosyl-L-methionine = N(3)-methylpseudouridine(1915) in 23S rRNA + S-adenosyl-L-homocysteine + H(+)</text>
        <dbReference type="Rhea" id="RHEA:42752"/>
        <dbReference type="Rhea" id="RHEA-COMP:10221"/>
        <dbReference type="Rhea" id="RHEA-COMP:10222"/>
        <dbReference type="ChEBI" id="CHEBI:15378"/>
        <dbReference type="ChEBI" id="CHEBI:57856"/>
        <dbReference type="ChEBI" id="CHEBI:59789"/>
        <dbReference type="ChEBI" id="CHEBI:65314"/>
        <dbReference type="ChEBI" id="CHEBI:74486"/>
        <dbReference type="EC" id="2.1.1.177"/>
    </reaction>
</comment>
<evidence type="ECO:0000256" key="5">
    <source>
        <dbReference type="HAMAP-Rule" id="MF_00658"/>
    </source>
</evidence>
<keyword evidence="5" id="KW-0963">Cytoplasm</keyword>
<dbReference type="InterPro" id="IPR003742">
    <property type="entry name" value="RlmH-like"/>
</dbReference>
<comment type="subcellular location">
    <subcellularLocation>
        <location evidence="5">Cytoplasm</location>
    </subcellularLocation>
</comment>
<sequence length="152" mass="16670">MRLVIASVGRFRGGPLQAMYSEYAGRLPWPLDLKEVEEKKPLKGEKRKSREAELLMGAVPNGSTLIALHEKGKNMTSPEFARMLGQYADDGVQTVSFLIGGADGHSADTLANADRLLSLGAMTWPHLMVRGLLAEQLYRASAILANHPYHRA</sequence>
<dbReference type="EC" id="2.1.1.177" evidence="5"/>
<dbReference type="PIRSF" id="PIRSF004505">
    <property type="entry name" value="MT_bac"/>
    <property type="match status" value="1"/>
</dbReference>
<keyword evidence="5" id="KW-0698">rRNA processing</keyword>
<keyword evidence="2 5" id="KW-0808">Transferase</keyword>
<dbReference type="Gene3D" id="3.40.1280.10">
    <property type="match status" value="1"/>
</dbReference>
<protein>
    <recommendedName>
        <fullName evidence="5">Ribosomal RNA large subunit methyltransferase H</fullName>
        <ecNumber evidence="5">2.1.1.177</ecNumber>
    </recommendedName>
    <alternativeName>
        <fullName evidence="5">23S rRNA (pseudouridine1915-N3)-methyltransferase</fullName>
    </alternativeName>
    <alternativeName>
        <fullName evidence="5">23S rRNA m3Psi1915 methyltransferase</fullName>
    </alternativeName>
    <alternativeName>
        <fullName evidence="5">rRNA (pseudouridine-N3-)-methyltransferase RlmH</fullName>
    </alternativeName>
</protein>
<dbReference type="Proteomes" id="UP000476030">
    <property type="component" value="Unassembled WGS sequence"/>
</dbReference>
<name>A0A6L8W4S9_9PROT</name>
<dbReference type="PANTHER" id="PTHR33603:SF1">
    <property type="entry name" value="RIBOSOMAL RNA LARGE SUBUNIT METHYLTRANSFERASE H"/>
    <property type="match status" value="1"/>
</dbReference>
<reference evidence="6 7" key="1">
    <citation type="submission" date="2019-12" db="EMBL/GenBank/DDBJ databases">
        <title>Snethiella sp. nov. sp. isolated from sea sand.</title>
        <authorList>
            <person name="Kim J."/>
            <person name="Jeong S.E."/>
            <person name="Jung H.S."/>
            <person name="Jeon C.O."/>
        </authorList>
    </citation>
    <scope>NUCLEOTIDE SEQUENCE [LARGE SCALE GENOMIC DNA]</scope>
    <source>
        <strain evidence="6 7">DP05</strain>
    </source>
</reference>
<dbReference type="RefSeq" id="WP_161313891.1">
    <property type="nucleotide sequence ID" value="NZ_WTUW01000001.1"/>
</dbReference>
<feature type="binding site" evidence="5">
    <location>
        <position position="100"/>
    </location>
    <ligand>
        <name>S-adenosyl-L-methionine</name>
        <dbReference type="ChEBI" id="CHEBI:59789"/>
    </ligand>
</feature>
<comment type="similarity">
    <text evidence="4 5">Belongs to the RNA methyltransferase RlmH family.</text>
</comment>
<dbReference type="GO" id="GO:0070038">
    <property type="term" value="F:rRNA (pseudouridine-N3-)-methyltransferase activity"/>
    <property type="evidence" value="ECO:0007669"/>
    <property type="project" value="UniProtKB-UniRule"/>
</dbReference>
<dbReference type="InterPro" id="IPR029026">
    <property type="entry name" value="tRNA_m1G_MTases_N"/>
</dbReference>
<evidence type="ECO:0000313" key="7">
    <source>
        <dbReference type="Proteomes" id="UP000476030"/>
    </source>
</evidence>
<dbReference type="InterPro" id="IPR029028">
    <property type="entry name" value="Alpha/beta_knot_MTases"/>
</dbReference>
<comment type="caution">
    <text evidence="6">The sequence shown here is derived from an EMBL/GenBank/DDBJ whole genome shotgun (WGS) entry which is preliminary data.</text>
</comment>
<comment type="subunit">
    <text evidence="5">Homodimer.</text>
</comment>
<evidence type="ECO:0000256" key="4">
    <source>
        <dbReference type="ARBA" id="ARBA00038303"/>
    </source>
</evidence>
<feature type="binding site" evidence="5">
    <location>
        <begin position="119"/>
        <end position="124"/>
    </location>
    <ligand>
        <name>S-adenosyl-L-methionine</name>
        <dbReference type="ChEBI" id="CHEBI:59789"/>
    </ligand>
</feature>
<evidence type="ECO:0000256" key="3">
    <source>
        <dbReference type="ARBA" id="ARBA00022691"/>
    </source>
</evidence>
<dbReference type="AlphaFoldDB" id="A0A6L8W4S9"/>
<organism evidence="6 7">
    <name type="scientific">Sneathiella litorea</name>
    <dbReference type="NCBI Taxonomy" id="2606216"/>
    <lineage>
        <taxon>Bacteria</taxon>
        <taxon>Pseudomonadati</taxon>
        <taxon>Pseudomonadota</taxon>
        <taxon>Alphaproteobacteria</taxon>
        <taxon>Sneathiellales</taxon>
        <taxon>Sneathiellaceae</taxon>
        <taxon>Sneathiella</taxon>
    </lineage>
</organism>
<proteinExistence type="inferred from homology"/>
<evidence type="ECO:0000313" key="6">
    <source>
        <dbReference type="EMBL" id="MZR29420.1"/>
    </source>
</evidence>
<dbReference type="CDD" id="cd18081">
    <property type="entry name" value="RlmH-like"/>
    <property type="match status" value="1"/>
</dbReference>
<accession>A0A6L8W4S9</accession>
<evidence type="ECO:0000256" key="2">
    <source>
        <dbReference type="ARBA" id="ARBA00022679"/>
    </source>
</evidence>
<dbReference type="PANTHER" id="PTHR33603">
    <property type="entry name" value="METHYLTRANSFERASE"/>
    <property type="match status" value="1"/>
</dbReference>
<dbReference type="SUPFAM" id="SSF75217">
    <property type="entry name" value="alpha/beta knot"/>
    <property type="match status" value="1"/>
</dbReference>